<dbReference type="Proteomes" id="UP000036471">
    <property type="component" value="Unassembled WGS sequence"/>
</dbReference>
<feature type="transmembrane region" description="Helical" evidence="6">
    <location>
        <begin position="513"/>
        <end position="534"/>
    </location>
</feature>
<accession>A0ABR5HFN2</accession>
<dbReference type="InterPro" id="IPR028250">
    <property type="entry name" value="DsbDN"/>
</dbReference>
<dbReference type="PANTHER" id="PTHR32234:SF3">
    <property type="entry name" value="SUPPRESSION OF COPPER SENSITIVITY PROTEIN"/>
    <property type="match status" value="1"/>
</dbReference>
<feature type="signal peptide" evidence="7">
    <location>
        <begin position="1"/>
        <end position="25"/>
    </location>
</feature>
<organism evidence="10 11">
    <name type="scientific">Methylobacterium indicum</name>
    <dbReference type="NCBI Taxonomy" id="1775910"/>
    <lineage>
        <taxon>Bacteria</taxon>
        <taxon>Pseudomonadati</taxon>
        <taxon>Pseudomonadota</taxon>
        <taxon>Alphaproteobacteria</taxon>
        <taxon>Hyphomicrobiales</taxon>
        <taxon>Methylobacteriaceae</taxon>
        <taxon>Methylobacterium</taxon>
    </lineage>
</organism>
<evidence type="ECO:0000256" key="5">
    <source>
        <dbReference type="ARBA" id="ARBA00023136"/>
    </source>
</evidence>
<keyword evidence="4 6" id="KW-1133">Transmembrane helix</keyword>
<feature type="transmembrane region" description="Helical" evidence="6">
    <location>
        <begin position="473"/>
        <end position="501"/>
    </location>
</feature>
<keyword evidence="5 6" id="KW-0472">Membrane</keyword>
<keyword evidence="2 6" id="KW-0812">Transmembrane</keyword>
<protein>
    <submittedName>
        <fullName evidence="10">Thiol:disulfide interchange protein</fullName>
    </submittedName>
</protein>
<feature type="transmembrane region" description="Helical" evidence="6">
    <location>
        <begin position="316"/>
        <end position="342"/>
    </location>
</feature>
<evidence type="ECO:0000256" key="3">
    <source>
        <dbReference type="ARBA" id="ARBA00022748"/>
    </source>
</evidence>
<dbReference type="RefSeq" id="WP_048461070.1">
    <property type="nucleotide sequence ID" value="NZ_JTHG01000055.1"/>
</dbReference>
<evidence type="ECO:0000256" key="4">
    <source>
        <dbReference type="ARBA" id="ARBA00022989"/>
    </source>
</evidence>
<name>A0ABR5HFN2_9HYPH</name>
<feature type="transmembrane region" description="Helical" evidence="6">
    <location>
        <begin position="363"/>
        <end position="383"/>
    </location>
</feature>
<evidence type="ECO:0000256" key="7">
    <source>
        <dbReference type="SAM" id="SignalP"/>
    </source>
</evidence>
<evidence type="ECO:0000256" key="2">
    <source>
        <dbReference type="ARBA" id="ARBA00022692"/>
    </source>
</evidence>
<dbReference type="PROSITE" id="PS51257">
    <property type="entry name" value="PROKAR_LIPOPROTEIN"/>
    <property type="match status" value="1"/>
</dbReference>
<feature type="domain" description="Cytochrome C biogenesis protein transmembrane" evidence="8">
    <location>
        <begin position="319"/>
        <end position="529"/>
    </location>
</feature>
<gene>
    <name evidence="10" type="ORF">QR79_07735</name>
</gene>
<dbReference type="CDD" id="cd02953">
    <property type="entry name" value="DsbDgamma"/>
    <property type="match status" value="1"/>
</dbReference>
<comment type="subcellular location">
    <subcellularLocation>
        <location evidence="1">Membrane</location>
        <topology evidence="1">Multi-pass membrane protein</topology>
    </subcellularLocation>
</comment>
<evidence type="ECO:0000256" key="6">
    <source>
        <dbReference type="SAM" id="Phobius"/>
    </source>
</evidence>
<dbReference type="EMBL" id="JTHG01000055">
    <property type="protein sequence ID" value="KMO25390.1"/>
    <property type="molecule type" value="Genomic_DNA"/>
</dbReference>
<dbReference type="Pfam" id="PF11412">
    <property type="entry name" value="DsbD_N"/>
    <property type="match status" value="1"/>
</dbReference>
<dbReference type="Pfam" id="PF13899">
    <property type="entry name" value="Thioredoxin_7"/>
    <property type="match status" value="1"/>
</dbReference>
<keyword evidence="3" id="KW-0201">Cytochrome c-type biogenesis</keyword>
<feature type="chain" id="PRO_5045797040" evidence="7">
    <location>
        <begin position="26"/>
        <end position="727"/>
    </location>
</feature>
<proteinExistence type="predicted"/>
<feature type="transmembrane region" description="Helical" evidence="6">
    <location>
        <begin position="403"/>
        <end position="422"/>
    </location>
</feature>
<dbReference type="SUPFAM" id="SSF52833">
    <property type="entry name" value="Thioredoxin-like"/>
    <property type="match status" value="1"/>
</dbReference>
<evidence type="ECO:0000313" key="10">
    <source>
        <dbReference type="EMBL" id="KMO25390.1"/>
    </source>
</evidence>
<dbReference type="Pfam" id="PF02683">
    <property type="entry name" value="DsbD_TM"/>
    <property type="match status" value="1"/>
</dbReference>
<feature type="transmembrane region" description="Helical" evidence="6">
    <location>
        <begin position="540"/>
        <end position="559"/>
    </location>
</feature>
<dbReference type="InterPro" id="IPR036249">
    <property type="entry name" value="Thioredoxin-like_sf"/>
</dbReference>
<reference evidence="10 11" key="1">
    <citation type="submission" date="2014-11" db="EMBL/GenBank/DDBJ databases">
        <title>Comparative genomics of Methylobacterium species.</title>
        <authorList>
            <person name="Chaudhry V."/>
            <person name="Patil P.B."/>
        </authorList>
    </citation>
    <scope>NUCLEOTIDE SEQUENCE [LARGE SCALE GENOMIC DNA]</scope>
    <source>
        <strain evidence="10 11">SE3.6</strain>
    </source>
</reference>
<dbReference type="PANTHER" id="PTHR32234">
    <property type="entry name" value="THIOL:DISULFIDE INTERCHANGE PROTEIN DSBD"/>
    <property type="match status" value="1"/>
</dbReference>
<evidence type="ECO:0000259" key="8">
    <source>
        <dbReference type="Pfam" id="PF02683"/>
    </source>
</evidence>
<keyword evidence="7" id="KW-0732">Signal</keyword>
<comment type="caution">
    <text evidence="10">The sequence shown here is derived from an EMBL/GenBank/DDBJ whole genome shotgun (WGS) entry which is preliminary data.</text>
</comment>
<keyword evidence="11" id="KW-1185">Reference proteome</keyword>
<dbReference type="Gene3D" id="3.40.30.10">
    <property type="entry name" value="Glutaredoxin"/>
    <property type="match status" value="1"/>
</dbReference>
<evidence type="ECO:0000259" key="9">
    <source>
        <dbReference type="Pfam" id="PF11412"/>
    </source>
</evidence>
<feature type="transmembrane region" description="Helical" evidence="6">
    <location>
        <begin position="571"/>
        <end position="591"/>
    </location>
</feature>
<feature type="domain" description="Thiol:disulfide interchange protein DsbD N-terminal" evidence="9">
    <location>
        <begin position="40"/>
        <end position="157"/>
    </location>
</feature>
<dbReference type="InterPro" id="IPR035671">
    <property type="entry name" value="DsbD_gamma"/>
</dbReference>
<evidence type="ECO:0000256" key="1">
    <source>
        <dbReference type="ARBA" id="ARBA00004141"/>
    </source>
</evidence>
<evidence type="ECO:0000313" key="11">
    <source>
        <dbReference type="Proteomes" id="UP000036471"/>
    </source>
</evidence>
<dbReference type="InterPro" id="IPR003834">
    <property type="entry name" value="Cyt_c_assmbl_TM_dom"/>
</dbReference>
<feature type="transmembrane region" description="Helical" evidence="6">
    <location>
        <begin position="443"/>
        <end position="467"/>
    </location>
</feature>
<sequence>MPARPLALLALLASCLVLGSAGAQAQVTGRSKYADLVRAELVTQEGAVAPGSPLTAGVRLTMKPGWHVYWRNPGDSGLPPEIAWTLPAGFAAGAVEWPAPERIPVGDLMNFGYEGEVLLTVPLTAPETLGPGPVSLKAKVSYLVCERECVPGEANLSLGLPVAPAGTSPRPDPRTAELFAQAREKVPVPAPWPVRMSEGGANPVLTLDAPGLRARDIAFFPYSETALEHAAPQVATSDAAGLHLRLQRSSQAAPDAPAPRADGVLTLTEETASGPVRRAYALGEAAPAPASSAAPAQASPTPPAAPAVGPAEAEGLWQAALLAFLGGLLLNLMPCVFPVLSIKVLSLVRHSGESPGRVRLHGLAYAAGVLATFLGLASVLIALRAGGAQIGWGFQLQSPLVVAGLAYGLLAMGLSLSGVWHLGGRAAALGDGLTRRTGLEGSFFTGVLATVVATPCTAPFMGAAVGYGLTQGAAVALTVFAALGLGLALPFALLAAWPALLRRLPRPGAWMETLKGLLAFPLYLTVAWLVWVLSQQVGPTGLMAGLTGLVLVGFGAWAIERGRTAEGLGRRGAQVAVLVALFGLAGLLAVLDRDRAGPVAVASADGVEPFSQARLDGLLAEHRPVFVNMTAAWCITCQVNDRATLRADAVQAAFKARDVAQLKGDWTNQNPEITRVLEANGRSGVPLYLLYDGRGGVAVLPQILTESIVRDALAALPAAAGPRAALR</sequence>